<dbReference type="KEGG" id="rpd:RPD_2166"/>
<sequence>MRLYADACVGNDEDSSYGLDAALMVTLGWPRCEEWIESRDEHNRDVALSALGYIVYTPDDLAIHGIGETPKTAVADAVAGLAKAGIVVTEVDIISGYKVTGATRGMMSTIEDHGGCVGWRIIDGVACTPEEYAKYSA</sequence>
<reference evidence="1 2" key="1">
    <citation type="submission" date="2006-03" db="EMBL/GenBank/DDBJ databases">
        <title>Complete sequence of Rhodopseudomonas palustris BisB5.</title>
        <authorList>
            <consortium name="US DOE Joint Genome Institute"/>
            <person name="Copeland A."/>
            <person name="Lucas S."/>
            <person name="Lapidus A."/>
            <person name="Barry K."/>
            <person name="Detter J.C."/>
            <person name="Glavina del Rio T."/>
            <person name="Hammon N."/>
            <person name="Israni S."/>
            <person name="Dalin E."/>
            <person name="Tice H."/>
            <person name="Pitluck S."/>
            <person name="Chain P."/>
            <person name="Malfatti S."/>
            <person name="Shin M."/>
            <person name="Vergez L."/>
            <person name="Schmutz J."/>
            <person name="Larimer F."/>
            <person name="Land M."/>
            <person name="Hauser L."/>
            <person name="Pelletier D.A."/>
            <person name="Kyrpides N."/>
            <person name="Lykidis A."/>
            <person name="Oda Y."/>
            <person name="Harwood C.S."/>
            <person name="Richardson P."/>
        </authorList>
    </citation>
    <scope>NUCLEOTIDE SEQUENCE [LARGE SCALE GENOMIC DNA]</scope>
    <source>
        <strain evidence="1 2">BisB5</strain>
    </source>
</reference>
<dbReference type="AlphaFoldDB" id="Q138T8"/>
<dbReference type="HOGENOM" id="CLU_2119227_0_0_5"/>
<evidence type="ECO:0000313" key="1">
    <source>
        <dbReference type="EMBL" id="ABE39401.1"/>
    </source>
</evidence>
<dbReference type="BioCyc" id="RPAL316057:RPD_RS10870-MONOMER"/>
<gene>
    <name evidence="1" type="ordered locus">RPD_2166</name>
</gene>
<dbReference type="Proteomes" id="UP000001818">
    <property type="component" value="Chromosome"/>
</dbReference>
<dbReference type="STRING" id="316057.RPD_2166"/>
<name>Q138T8_RHOPS</name>
<protein>
    <submittedName>
        <fullName evidence="1">Uncharacterized protein</fullName>
    </submittedName>
</protein>
<dbReference type="EMBL" id="CP000283">
    <property type="protein sequence ID" value="ABE39401.1"/>
    <property type="molecule type" value="Genomic_DNA"/>
</dbReference>
<organism evidence="1 2">
    <name type="scientific">Rhodopseudomonas palustris (strain BisB5)</name>
    <dbReference type="NCBI Taxonomy" id="316057"/>
    <lineage>
        <taxon>Bacteria</taxon>
        <taxon>Pseudomonadati</taxon>
        <taxon>Pseudomonadota</taxon>
        <taxon>Alphaproteobacteria</taxon>
        <taxon>Hyphomicrobiales</taxon>
        <taxon>Nitrobacteraceae</taxon>
        <taxon>Rhodopseudomonas</taxon>
    </lineage>
</organism>
<accession>Q138T8</accession>
<proteinExistence type="predicted"/>
<evidence type="ECO:0000313" key="2">
    <source>
        <dbReference type="Proteomes" id="UP000001818"/>
    </source>
</evidence>